<evidence type="ECO:0000256" key="1">
    <source>
        <dbReference type="SAM" id="MobiDB-lite"/>
    </source>
</evidence>
<reference evidence="3 4" key="1">
    <citation type="submission" date="2015-11" db="EMBL/GenBank/DDBJ databases">
        <authorList>
            <person name="Zhang Y."/>
            <person name="Guo Z."/>
        </authorList>
    </citation>
    <scope>NUCLEOTIDE SEQUENCE [LARGE SCALE GENOMIC DNA]</scope>
    <source>
        <strain evidence="3 4">YFY001</strain>
    </source>
</reference>
<feature type="region of interest" description="Disordered" evidence="1">
    <location>
        <begin position="644"/>
        <end position="666"/>
    </location>
</feature>
<evidence type="ECO:0000313" key="4">
    <source>
        <dbReference type="Proteomes" id="UP000182938"/>
    </source>
</evidence>
<evidence type="ECO:0000313" key="3">
    <source>
        <dbReference type="EMBL" id="APH00440.1"/>
    </source>
</evidence>
<gene>
    <name evidence="3" type="ORF">ASJ30_01930</name>
</gene>
<feature type="compositionally biased region" description="Low complexity" evidence="1">
    <location>
        <begin position="645"/>
        <end position="655"/>
    </location>
</feature>
<dbReference type="EMBL" id="CP013290">
    <property type="protein sequence ID" value="APH00440.1"/>
    <property type="molecule type" value="Genomic_DNA"/>
</dbReference>
<protein>
    <recommendedName>
        <fullName evidence="2">Helicase XPB/Ssl2 N-terminal domain-containing protein</fullName>
    </recommendedName>
</protein>
<dbReference type="Proteomes" id="UP000182938">
    <property type="component" value="Chromosome"/>
</dbReference>
<dbReference type="AlphaFoldDB" id="A0A1L3MDR7"/>
<dbReference type="InterPro" id="IPR032830">
    <property type="entry name" value="XPB/Ssl2_N"/>
</dbReference>
<proteinExistence type="predicted"/>
<accession>A0A1L3MDR7</accession>
<evidence type="ECO:0000259" key="2">
    <source>
        <dbReference type="Pfam" id="PF13625"/>
    </source>
</evidence>
<feature type="region of interest" description="Disordered" evidence="1">
    <location>
        <begin position="207"/>
        <end position="230"/>
    </location>
</feature>
<sequence length="732" mass="76807">MRSLAEDIRDRSDAELVALLELRPDLARPQPADLTALAARASTRASTARAVDHLDLDHLSALQACAVTGSTDPATIAPFVGVDEHEAATLVDDLTAAALLWRSPDGPVLARTVTDVLGPHPAGLGPSAATLGHALPLDLPTTLADLPAEQSQVLGHITAHGPTAAVPGDPEGRTGRAVAALVDAGLLAALDAEHVVVPREVGLAVRGGRLHPEPREQATTPPSYDPDDVDRAATASATELVALVDELLDHADALRPRVLRSGGLAVRDLRTLATRIDLDEAATTLLLELALGAALLADDHALDPTWRLTTVVEDWRALAPARRWSALALPWLHSLRATVVPAPEDGGRVNALSEGMVWPPVRALRHEVLEILAALPAGSAPDTATVVHLLHQRRPRRMPHQADEVVAALLREGESLGVTGRGALGSFGRLLLSDEAAATERLAELVPDPVDQLLLQADLTAIVPGTPVPELAAMLRRSSVLESRGGASVHRFTEAALRGALDAGWTADDLLESLARFSATPVPQPLDYLVRDVARRHGQLRVGSAGSYLRSDDPTHLEALLGHRDLGHLQLRQIAPTVLVSPAGPTTLLDALREIGAAPALEGSGGVVSSTPTGSRITPRTARPVLEVRPEPAQEVLERLRAGEARAAAQRTAGTPDGPSIPALDPASSSALLREAAADRLAAWIGVTDAVGATRRLLFHPLAVEGGRVIGEVDAMPQTYSLHRITGVVIDG</sequence>
<organism evidence="3 4">
    <name type="scientific">Janibacter indicus</name>
    <dbReference type="NCBI Taxonomy" id="857417"/>
    <lineage>
        <taxon>Bacteria</taxon>
        <taxon>Bacillati</taxon>
        <taxon>Actinomycetota</taxon>
        <taxon>Actinomycetes</taxon>
        <taxon>Micrococcales</taxon>
        <taxon>Intrasporangiaceae</taxon>
        <taxon>Janibacter</taxon>
    </lineage>
</organism>
<name>A0A1L3MDR7_9MICO</name>
<dbReference type="Pfam" id="PF13625">
    <property type="entry name" value="Helicase_C_3"/>
    <property type="match status" value="1"/>
</dbReference>
<dbReference type="KEGG" id="jte:ASJ30_01930"/>
<feature type="domain" description="Helicase XPB/Ssl2 N-terminal" evidence="2">
    <location>
        <begin position="453"/>
        <end position="575"/>
    </location>
</feature>
<dbReference type="RefSeq" id="WP_083545961.1">
    <property type="nucleotide sequence ID" value="NZ_CP013290.1"/>
</dbReference>
<keyword evidence="4" id="KW-1185">Reference proteome</keyword>